<proteinExistence type="inferred from homology"/>
<feature type="chain" id="PRO_5031444341" description="Cathepsin L" evidence="7">
    <location>
        <begin position="17"/>
        <end position="673"/>
    </location>
</feature>
<keyword evidence="7" id="KW-0732">Signal</keyword>
<gene>
    <name evidence="10" type="ORF">TMSB3V08_LOCUS414</name>
</gene>
<evidence type="ECO:0000313" key="10">
    <source>
        <dbReference type="EMBL" id="CAD7423426.1"/>
    </source>
</evidence>
<dbReference type="PROSITE" id="PS00139">
    <property type="entry name" value="THIOL_PROTEASE_CYS"/>
    <property type="match status" value="2"/>
</dbReference>
<dbReference type="SUPFAM" id="SSF54001">
    <property type="entry name" value="Cysteine proteinases"/>
    <property type="match status" value="2"/>
</dbReference>
<dbReference type="AlphaFoldDB" id="A0A7R9DYV6"/>
<dbReference type="PRINTS" id="PR00705">
    <property type="entry name" value="PAPAIN"/>
</dbReference>
<dbReference type="FunFam" id="3.90.70.10:FF:000006">
    <property type="entry name" value="Cathepsin S"/>
    <property type="match status" value="2"/>
</dbReference>
<evidence type="ECO:0000259" key="9">
    <source>
        <dbReference type="SMART" id="SM00848"/>
    </source>
</evidence>
<evidence type="ECO:0000256" key="5">
    <source>
        <dbReference type="ARBA" id="ARBA00023145"/>
    </source>
</evidence>
<dbReference type="Gene3D" id="3.90.70.10">
    <property type="entry name" value="Cysteine proteinases"/>
    <property type="match status" value="2"/>
</dbReference>
<dbReference type="GO" id="GO:0006508">
    <property type="term" value="P:proteolysis"/>
    <property type="evidence" value="ECO:0007669"/>
    <property type="project" value="UniProtKB-KW"/>
</dbReference>
<sequence>MRLLLLIAAFVAVCAAIPISEEVHSDWSLFKTKHSKQYDTEEEENARFLIFIENRNKIFEHNKKYKEGLVTYKMGLNHLGDMVQQSREERLKRKPLVNRKVNLTHSSTFKASGVSLPETVDWRNQGYVTGVKDQGQCGACWAFSTTGAVEGQHFKATNQLVSLSEQNLIDCATDDYYNDGCDGGDMPMTFQYIIDNGGIDSEESYPFEGENNRCRSENKNVVATISSYVNIKEGDEAAMKEAVATIGPLAIAFDASQDSFDFYDEGIYNEPACTNDPYNLDHAMLVVGYGTENGQDYWLIKNSWGLDWGINGYMTIVRNSDNQCGVASETSYPVMKIFLILATLLVTAQAVSFFDLVMEEWTTYKLEHEKQYESATEEKFRLKIFMENRKKIAKHNARFEKGEVTYKVGMNKYGDMLHHEFVNTLNGFNRSLPGNSVFTTEPLRGASFISPANVKLPNSVDWREKGAVTPVKNQGHCGSCWSFSATGSLEGQHFRKTGFLVSLSEQNLIDCSTKYGNNGCNGGMMDFAFAYIRDNKGLDKEKLYPYRAHDEKCRYNPQNSGATDVGFTDIESGSEDQLMEAVATIGPVSIAIDASQESFQFYKTGVYYEPMCSNETLDHGVLVVGYGTDEDNQDYWIVKNSWGLTWGDAGYIKMARNRDNNCGVATSASYPLV</sequence>
<dbReference type="EMBL" id="OB792675">
    <property type="protein sequence ID" value="CAD7423426.1"/>
    <property type="molecule type" value="Genomic_DNA"/>
</dbReference>
<keyword evidence="4" id="KW-0788">Thiol protease</keyword>
<dbReference type="Pfam" id="PF08246">
    <property type="entry name" value="Inhibitor_I29"/>
    <property type="match status" value="2"/>
</dbReference>
<feature type="domain" description="Peptidase C1A papain C-terminal" evidence="8">
    <location>
        <begin position="456"/>
        <end position="672"/>
    </location>
</feature>
<evidence type="ECO:0000259" key="8">
    <source>
        <dbReference type="SMART" id="SM00645"/>
    </source>
</evidence>
<feature type="domain" description="Peptidase C1A papain C-terminal" evidence="8">
    <location>
        <begin position="116"/>
        <end position="334"/>
    </location>
</feature>
<dbReference type="InterPro" id="IPR039417">
    <property type="entry name" value="Peptidase_C1A_papain-like"/>
</dbReference>
<comment type="similarity">
    <text evidence="1">Belongs to the peptidase C1 family.</text>
</comment>
<accession>A0A7R9DYV6</accession>
<feature type="signal peptide" evidence="7">
    <location>
        <begin position="1"/>
        <end position="16"/>
    </location>
</feature>
<dbReference type="InterPro" id="IPR013128">
    <property type="entry name" value="Peptidase_C1A"/>
</dbReference>
<dbReference type="InterPro" id="IPR038765">
    <property type="entry name" value="Papain-like_cys_pep_sf"/>
</dbReference>
<dbReference type="PROSITE" id="PS00639">
    <property type="entry name" value="THIOL_PROTEASE_HIS"/>
    <property type="match status" value="2"/>
</dbReference>
<organism evidence="10">
    <name type="scientific">Timema monikensis</name>
    <dbReference type="NCBI Taxonomy" id="170555"/>
    <lineage>
        <taxon>Eukaryota</taxon>
        <taxon>Metazoa</taxon>
        <taxon>Ecdysozoa</taxon>
        <taxon>Arthropoda</taxon>
        <taxon>Hexapoda</taxon>
        <taxon>Insecta</taxon>
        <taxon>Pterygota</taxon>
        <taxon>Neoptera</taxon>
        <taxon>Polyneoptera</taxon>
        <taxon>Phasmatodea</taxon>
        <taxon>Timematodea</taxon>
        <taxon>Timematoidea</taxon>
        <taxon>Timematidae</taxon>
        <taxon>Timema</taxon>
    </lineage>
</organism>
<keyword evidence="3" id="KW-0378">Hydrolase</keyword>
<evidence type="ECO:0000256" key="4">
    <source>
        <dbReference type="ARBA" id="ARBA00022807"/>
    </source>
</evidence>
<dbReference type="GO" id="GO:0008234">
    <property type="term" value="F:cysteine-type peptidase activity"/>
    <property type="evidence" value="ECO:0007669"/>
    <property type="project" value="UniProtKB-KW"/>
</dbReference>
<evidence type="ECO:0000256" key="3">
    <source>
        <dbReference type="ARBA" id="ARBA00022801"/>
    </source>
</evidence>
<reference evidence="10" key="1">
    <citation type="submission" date="2020-11" db="EMBL/GenBank/DDBJ databases">
        <authorList>
            <person name="Tran Van P."/>
        </authorList>
    </citation>
    <scope>NUCLEOTIDE SEQUENCE</scope>
</reference>
<evidence type="ECO:0008006" key="11">
    <source>
        <dbReference type="Google" id="ProtNLM"/>
    </source>
</evidence>
<keyword evidence="6" id="KW-1015">Disulfide bond</keyword>
<feature type="domain" description="Cathepsin propeptide inhibitor" evidence="9">
    <location>
        <begin position="27"/>
        <end position="87"/>
    </location>
</feature>
<evidence type="ECO:0000256" key="6">
    <source>
        <dbReference type="ARBA" id="ARBA00023157"/>
    </source>
</evidence>
<evidence type="ECO:0000256" key="1">
    <source>
        <dbReference type="ARBA" id="ARBA00008455"/>
    </source>
</evidence>
<evidence type="ECO:0000256" key="2">
    <source>
        <dbReference type="ARBA" id="ARBA00022670"/>
    </source>
</evidence>
<protein>
    <recommendedName>
        <fullName evidence="11">Cathepsin L</fullName>
    </recommendedName>
</protein>
<dbReference type="InterPro" id="IPR013201">
    <property type="entry name" value="Prot_inhib_I29"/>
</dbReference>
<dbReference type="InterPro" id="IPR000169">
    <property type="entry name" value="Pept_cys_AS"/>
</dbReference>
<dbReference type="SMART" id="SM00848">
    <property type="entry name" value="Inhibitor_I29"/>
    <property type="match status" value="2"/>
</dbReference>
<dbReference type="CDD" id="cd02248">
    <property type="entry name" value="Peptidase_C1A"/>
    <property type="match status" value="2"/>
</dbReference>
<dbReference type="InterPro" id="IPR025660">
    <property type="entry name" value="Pept_his_AS"/>
</dbReference>
<dbReference type="PANTHER" id="PTHR12411">
    <property type="entry name" value="CYSTEINE PROTEASE FAMILY C1-RELATED"/>
    <property type="match status" value="1"/>
</dbReference>
<keyword evidence="2" id="KW-0645">Protease</keyword>
<dbReference type="SMART" id="SM00645">
    <property type="entry name" value="Pept_C1"/>
    <property type="match status" value="2"/>
</dbReference>
<dbReference type="InterPro" id="IPR025661">
    <property type="entry name" value="Pept_asp_AS"/>
</dbReference>
<dbReference type="InterPro" id="IPR000668">
    <property type="entry name" value="Peptidase_C1A_C"/>
</dbReference>
<feature type="domain" description="Cathepsin propeptide inhibitor" evidence="9">
    <location>
        <begin position="361"/>
        <end position="421"/>
    </location>
</feature>
<dbReference type="PROSITE" id="PS00640">
    <property type="entry name" value="THIOL_PROTEASE_ASN"/>
    <property type="match status" value="2"/>
</dbReference>
<dbReference type="Pfam" id="PF00112">
    <property type="entry name" value="Peptidase_C1"/>
    <property type="match status" value="2"/>
</dbReference>
<keyword evidence="5" id="KW-0865">Zymogen</keyword>
<name>A0A7R9DYV6_9NEOP</name>
<evidence type="ECO:0000256" key="7">
    <source>
        <dbReference type="SAM" id="SignalP"/>
    </source>
</evidence>